<keyword evidence="10" id="KW-0143">Chaperone</keyword>
<keyword evidence="5" id="KW-0813">Transport</keyword>
<dbReference type="Pfam" id="PF03550">
    <property type="entry name" value="LolB"/>
    <property type="match status" value="1"/>
</dbReference>
<dbReference type="SUPFAM" id="SSF89392">
    <property type="entry name" value="Prokaryotic lipoproteins and lipoprotein localization factors"/>
    <property type="match status" value="1"/>
</dbReference>
<reference evidence="14" key="1">
    <citation type="submission" date="2020-05" db="EMBL/GenBank/DDBJ databases">
        <title>Sulfur intermediates as new biogeochemical hubs in an aquatic model microbial ecosystem.</title>
        <authorList>
            <person name="Vigneron A."/>
        </authorList>
    </citation>
    <scope>NUCLEOTIDE SEQUENCE</scope>
    <source>
        <strain evidence="14">Bin.250</strain>
    </source>
</reference>
<evidence type="ECO:0000256" key="7">
    <source>
        <dbReference type="ARBA" id="ARBA00022927"/>
    </source>
</evidence>
<dbReference type="EMBL" id="JABMOJ010000191">
    <property type="protein sequence ID" value="NQV64741.1"/>
    <property type="molecule type" value="Genomic_DNA"/>
</dbReference>
<proteinExistence type="inferred from homology"/>
<feature type="signal peptide" evidence="13">
    <location>
        <begin position="1"/>
        <end position="25"/>
    </location>
</feature>
<evidence type="ECO:0000256" key="4">
    <source>
        <dbReference type="ARBA" id="ARBA00016202"/>
    </source>
</evidence>
<keyword evidence="7" id="KW-0653">Protein transport</keyword>
<evidence type="ECO:0000256" key="3">
    <source>
        <dbReference type="ARBA" id="ARBA00011245"/>
    </source>
</evidence>
<sequence length="179" mass="19075">MKLMPRHWSVICCLGLLLLSGCATHAVPVGSLAAASNWSFDGKLGIVSAGHSGNLGISWVQASDQYAISLYGPLGITVGHISGSAEGAALDLGDGNLQQANSPEALALTALGYALPVSPMRYWVRGIPAPGQRFKTFENGFHQLGWDVTIRRQGALGPLKIQLQRAEVKLLLVVKAWRY</sequence>
<keyword evidence="12 14" id="KW-0449">Lipoprotein</keyword>
<gene>
    <name evidence="14" type="primary">lolB</name>
    <name evidence="14" type="ORF">HQ497_05185</name>
</gene>
<evidence type="ECO:0000313" key="15">
    <source>
        <dbReference type="Proteomes" id="UP000754644"/>
    </source>
</evidence>
<dbReference type="NCBIfam" id="TIGR00548">
    <property type="entry name" value="lolB"/>
    <property type="match status" value="1"/>
</dbReference>
<evidence type="ECO:0000256" key="10">
    <source>
        <dbReference type="ARBA" id="ARBA00023186"/>
    </source>
</evidence>
<organism evidence="14 15">
    <name type="scientific">SAR86 cluster bacterium</name>
    <dbReference type="NCBI Taxonomy" id="2030880"/>
    <lineage>
        <taxon>Bacteria</taxon>
        <taxon>Pseudomonadati</taxon>
        <taxon>Pseudomonadota</taxon>
        <taxon>Gammaproteobacteria</taxon>
        <taxon>SAR86 cluster</taxon>
    </lineage>
</organism>
<dbReference type="GO" id="GO:0015031">
    <property type="term" value="P:protein transport"/>
    <property type="evidence" value="ECO:0007669"/>
    <property type="project" value="UniProtKB-KW"/>
</dbReference>
<name>A0A973A9G8_9GAMM</name>
<evidence type="ECO:0000256" key="13">
    <source>
        <dbReference type="SAM" id="SignalP"/>
    </source>
</evidence>
<dbReference type="Gene3D" id="2.50.20.10">
    <property type="entry name" value="Lipoprotein localisation LolA/LolB/LppX"/>
    <property type="match status" value="1"/>
</dbReference>
<keyword evidence="9" id="KW-0564">Palmitate</keyword>
<keyword evidence="11" id="KW-0998">Cell outer membrane</keyword>
<dbReference type="AlphaFoldDB" id="A0A973A9G8"/>
<dbReference type="InterPro" id="IPR004565">
    <property type="entry name" value="OM_lipoprot_LolB"/>
</dbReference>
<comment type="caution">
    <text evidence="14">The sequence shown here is derived from an EMBL/GenBank/DDBJ whole genome shotgun (WGS) entry which is preliminary data.</text>
</comment>
<evidence type="ECO:0000256" key="8">
    <source>
        <dbReference type="ARBA" id="ARBA00023136"/>
    </source>
</evidence>
<comment type="subunit">
    <text evidence="3">Monomer.</text>
</comment>
<dbReference type="InterPro" id="IPR029046">
    <property type="entry name" value="LolA/LolB/LppX"/>
</dbReference>
<dbReference type="CDD" id="cd16326">
    <property type="entry name" value="LolB"/>
    <property type="match status" value="1"/>
</dbReference>
<dbReference type="GO" id="GO:0009279">
    <property type="term" value="C:cell outer membrane"/>
    <property type="evidence" value="ECO:0007669"/>
    <property type="project" value="UniProtKB-SubCell"/>
</dbReference>
<feature type="chain" id="PRO_5037823012" description="Outer-membrane lipoprotein LolB" evidence="13">
    <location>
        <begin position="26"/>
        <end position="179"/>
    </location>
</feature>
<evidence type="ECO:0000313" key="14">
    <source>
        <dbReference type="EMBL" id="NQV64741.1"/>
    </source>
</evidence>
<dbReference type="Proteomes" id="UP000754644">
    <property type="component" value="Unassembled WGS sequence"/>
</dbReference>
<protein>
    <recommendedName>
        <fullName evidence="4">Outer-membrane lipoprotein LolB</fullName>
    </recommendedName>
</protein>
<evidence type="ECO:0000256" key="9">
    <source>
        <dbReference type="ARBA" id="ARBA00023139"/>
    </source>
</evidence>
<comment type="subcellular location">
    <subcellularLocation>
        <location evidence="1">Cell outer membrane</location>
        <topology evidence="1">Lipid-anchor</topology>
    </subcellularLocation>
</comment>
<evidence type="ECO:0000256" key="6">
    <source>
        <dbReference type="ARBA" id="ARBA00022729"/>
    </source>
</evidence>
<keyword evidence="8" id="KW-0472">Membrane</keyword>
<dbReference type="PROSITE" id="PS51257">
    <property type="entry name" value="PROKAR_LIPOPROTEIN"/>
    <property type="match status" value="1"/>
</dbReference>
<evidence type="ECO:0000256" key="2">
    <source>
        <dbReference type="ARBA" id="ARBA00009696"/>
    </source>
</evidence>
<comment type="similarity">
    <text evidence="2">Belongs to the LolB family.</text>
</comment>
<accession>A0A973A9G8</accession>
<evidence type="ECO:0000256" key="1">
    <source>
        <dbReference type="ARBA" id="ARBA00004459"/>
    </source>
</evidence>
<evidence type="ECO:0000256" key="12">
    <source>
        <dbReference type="ARBA" id="ARBA00023288"/>
    </source>
</evidence>
<evidence type="ECO:0000256" key="11">
    <source>
        <dbReference type="ARBA" id="ARBA00023237"/>
    </source>
</evidence>
<evidence type="ECO:0000256" key="5">
    <source>
        <dbReference type="ARBA" id="ARBA00022448"/>
    </source>
</evidence>
<keyword evidence="6 13" id="KW-0732">Signal</keyword>